<name>A0A550I2V5_9FLAO</name>
<keyword evidence="2" id="KW-1185">Reference proteome</keyword>
<accession>A0A550I2V5</accession>
<reference evidence="1 2" key="1">
    <citation type="submission" date="2019-06" db="EMBL/GenBank/DDBJ databases">
        <title>Gramella sabulilitoris sp. nov., isolated from a marine sand.</title>
        <authorList>
            <person name="Yoon J.-H."/>
        </authorList>
    </citation>
    <scope>NUCLEOTIDE SEQUENCE [LARGE SCALE GENOMIC DNA]</scope>
    <source>
        <strain evidence="1 2">HSMS-1</strain>
    </source>
</reference>
<proteinExistence type="predicted"/>
<protein>
    <submittedName>
        <fullName evidence="1">Uncharacterized protein</fullName>
    </submittedName>
</protein>
<dbReference type="RefSeq" id="WP_143410442.1">
    <property type="nucleotide sequence ID" value="NZ_VHSF01000002.1"/>
</dbReference>
<dbReference type="EMBL" id="VHSF01000002">
    <property type="protein sequence ID" value="TRO65148.1"/>
    <property type="molecule type" value="Genomic_DNA"/>
</dbReference>
<sequence>MRLKLLFIFLLVGTLGQAQEYWDRKDFEISNRGIDNTWREFSFNWQQQSNFNLPDGSFLHLRNEFQKEEIDMLAVIDKSNRNRVKQQINLGSPLPLQKPKEKKLFELTGEVKVRDANDSFMNPFYPSPFLNNFNRRSYNTRIYSPYRYSN</sequence>
<dbReference type="AlphaFoldDB" id="A0A550I2V5"/>
<comment type="caution">
    <text evidence="1">The sequence shown here is derived from an EMBL/GenBank/DDBJ whole genome shotgun (WGS) entry which is preliminary data.</text>
</comment>
<dbReference type="OrthoDB" id="1442673at2"/>
<gene>
    <name evidence="1" type="ORF">FGM01_07000</name>
</gene>
<evidence type="ECO:0000313" key="2">
    <source>
        <dbReference type="Proteomes" id="UP000315131"/>
    </source>
</evidence>
<evidence type="ECO:0000313" key="1">
    <source>
        <dbReference type="EMBL" id="TRO65148.1"/>
    </source>
</evidence>
<dbReference type="Proteomes" id="UP000315131">
    <property type="component" value="Unassembled WGS sequence"/>
</dbReference>
<organism evidence="1 2">
    <name type="scientific">Christiangramia sabulilitoris</name>
    <dbReference type="NCBI Taxonomy" id="2583991"/>
    <lineage>
        <taxon>Bacteria</taxon>
        <taxon>Pseudomonadati</taxon>
        <taxon>Bacteroidota</taxon>
        <taxon>Flavobacteriia</taxon>
        <taxon>Flavobacteriales</taxon>
        <taxon>Flavobacteriaceae</taxon>
        <taxon>Christiangramia</taxon>
    </lineage>
</organism>